<reference evidence="2 3" key="1">
    <citation type="submission" date="2016-10" db="EMBL/GenBank/DDBJ databases">
        <authorList>
            <person name="de Groot N.N."/>
        </authorList>
    </citation>
    <scope>NUCLEOTIDE SEQUENCE [LARGE SCALE GENOMIC DNA]</scope>
    <source>
        <strain evidence="2 3">CGMCC 1.5012</strain>
    </source>
</reference>
<keyword evidence="1" id="KW-0732">Signal</keyword>
<evidence type="ECO:0008006" key="4">
    <source>
        <dbReference type="Google" id="ProtNLM"/>
    </source>
</evidence>
<dbReference type="AlphaFoldDB" id="A0A1G9U7N3"/>
<dbReference type="PROSITE" id="PS51257">
    <property type="entry name" value="PROKAR_LIPOPROTEIN"/>
    <property type="match status" value="1"/>
</dbReference>
<dbReference type="RefSeq" id="WP_092637408.1">
    <property type="nucleotide sequence ID" value="NZ_FNID01000001.1"/>
</dbReference>
<accession>A0A1G9U7N3</accession>
<gene>
    <name evidence="2" type="ORF">SAMN05192585_101108</name>
</gene>
<organism evidence="2 3">
    <name type="scientific">Acetanaerobacterium elongatum</name>
    <dbReference type="NCBI Taxonomy" id="258515"/>
    <lineage>
        <taxon>Bacteria</taxon>
        <taxon>Bacillati</taxon>
        <taxon>Bacillota</taxon>
        <taxon>Clostridia</taxon>
        <taxon>Eubacteriales</taxon>
        <taxon>Oscillospiraceae</taxon>
        <taxon>Acetanaerobacterium</taxon>
    </lineage>
</organism>
<dbReference type="EMBL" id="FNID01000001">
    <property type="protein sequence ID" value="SDM56016.1"/>
    <property type="molecule type" value="Genomic_DNA"/>
</dbReference>
<dbReference type="STRING" id="258515.SAMN05192585_101108"/>
<dbReference type="Proteomes" id="UP000199182">
    <property type="component" value="Unassembled WGS sequence"/>
</dbReference>
<name>A0A1G9U7N3_9FIRM</name>
<dbReference type="SUPFAM" id="SSF82171">
    <property type="entry name" value="DPP6 N-terminal domain-like"/>
    <property type="match status" value="1"/>
</dbReference>
<feature type="signal peptide" evidence="1">
    <location>
        <begin position="1"/>
        <end position="20"/>
    </location>
</feature>
<proteinExistence type="predicted"/>
<keyword evidence="3" id="KW-1185">Reference proteome</keyword>
<feature type="chain" id="PRO_5038771253" description="WD40-like Beta Propeller Repeat" evidence="1">
    <location>
        <begin position="21"/>
        <end position="421"/>
    </location>
</feature>
<sequence length="421" mass="47627">MKKAWILLLFICLITTACNNQDKETTISQAQISGLAQESSTLSDTSPLQEDVVINSLLESRYLGQGMEVVPIPDIKDYSEINAAWIDEKTLLFGAYNEPKLDDPSLYSNKEAVERLEKEADWSKYPISFYRSDLTTGDFTKVFEYPLSGRMPFLYLNVLDNGDFAFKTSKELVVISGENYTVRMKYDIPTYAGIVNVAISPNGKNIAVVDNEKHACKIISTKDYSEVYSYKLDSSLVYMAPQWEDDSQRLFCYSTQYEFLDSVAILNLNDKSTLTYDYSADIKSMNSRVYWSGDPSVMQRFDEQESEESVTNILELYSIKDKSRKVKTYPLSNALNSVSVSKYGSVIGNQFDGAFSTKIINTLTNTIFSTERAADGGSMIPAVWSQDGQRVIAFYTAITNEKGEYSRWTAILYDTVQLFKK</sequence>
<protein>
    <recommendedName>
        <fullName evidence="4">WD40-like Beta Propeller Repeat</fullName>
    </recommendedName>
</protein>
<evidence type="ECO:0000313" key="3">
    <source>
        <dbReference type="Proteomes" id="UP000199182"/>
    </source>
</evidence>
<evidence type="ECO:0000256" key="1">
    <source>
        <dbReference type="SAM" id="SignalP"/>
    </source>
</evidence>
<evidence type="ECO:0000313" key="2">
    <source>
        <dbReference type="EMBL" id="SDM56016.1"/>
    </source>
</evidence>